<dbReference type="STRING" id="161355.PS9374_02840"/>
<evidence type="ECO:0000313" key="1">
    <source>
        <dbReference type="EMBL" id="GAT67187.1"/>
    </source>
</evidence>
<comment type="caution">
    <text evidence="1">The sequence shown here is derived from an EMBL/GenBank/DDBJ whole genome shotgun (WGS) entry which is preliminary data.</text>
</comment>
<organism evidence="1 2">
    <name type="scientific">Planomonospora sphaerica</name>
    <dbReference type="NCBI Taxonomy" id="161355"/>
    <lineage>
        <taxon>Bacteria</taxon>
        <taxon>Bacillati</taxon>
        <taxon>Actinomycetota</taxon>
        <taxon>Actinomycetes</taxon>
        <taxon>Streptosporangiales</taxon>
        <taxon>Streptosporangiaceae</taxon>
        <taxon>Planomonospora</taxon>
    </lineage>
</organism>
<keyword evidence="2" id="KW-1185">Reference proteome</keyword>
<proteinExistence type="predicted"/>
<evidence type="ECO:0000313" key="2">
    <source>
        <dbReference type="Proteomes" id="UP000077701"/>
    </source>
</evidence>
<name>A0A171CTC5_9ACTN</name>
<dbReference type="EMBL" id="BDCX01000006">
    <property type="protein sequence ID" value="GAT67187.1"/>
    <property type="molecule type" value="Genomic_DNA"/>
</dbReference>
<gene>
    <name evidence="1" type="ORF">PS9374_02840</name>
</gene>
<reference evidence="2" key="2">
    <citation type="submission" date="2016-04" db="EMBL/GenBank/DDBJ databases">
        <title>Planomonospora sphaerica JCM9374 whole genome shotgun sequence.</title>
        <authorList>
            <person name="Suzuki T."/>
            <person name="Dohra H."/>
            <person name="Kodani S."/>
        </authorList>
    </citation>
    <scope>NUCLEOTIDE SEQUENCE [LARGE SCALE GENOMIC DNA]</scope>
    <source>
        <strain evidence="2">JCM 9374</strain>
    </source>
</reference>
<reference evidence="1 2" key="1">
    <citation type="journal article" date="2016" name="Genome Announc.">
        <title>Draft Genome Sequence of Planomonospora sphaerica JCM9374, a Rare Actinomycete.</title>
        <authorList>
            <person name="Dohra H."/>
            <person name="Suzuki T."/>
            <person name="Inoue Y."/>
            <person name="Kodani S."/>
        </authorList>
    </citation>
    <scope>NUCLEOTIDE SEQUENCE [LARGE SCALE GENOMIC DNA]</scope>
    <source>
        <strain evidence="1 2">JCM 9374</strain>
    </source>
</reference>
<protein>
    <submittedName>
        <fullName evidence="1">Uncharacterized protein</fullName>
    </submittedName>
</protein>
<dbReference type="Proteomes" id="UP000077701">
    <property type="component" value="Unassembled WGS sequence"/>
</dbReference>
<dbReference type="AlphaFoldDB" id="A0A171CTC5"/>
<sequence>MRTHRPARLLTTVGRRRACEICDGTGTAVRAAPPDAGDA</sequence>
<accession>A0A171CTC5</accession>